<evidence type="ECO:0000256" key="3">
    <source>
        <dbReference type="ARBA" id="ARBA00022448"/>
    </source>
</evidence>
<evidence type="ECO:0000256" key="5">
    <source>
        <dbReference type="ARBA" id="ARBA00022692"/>
    </source>
</evidence>
<sequence length="346" mass="37016">MPTPPEPSAPPSRSEPRSETRKGLLCAFAAYGLWGLFPLYWPLLDPAGPAEILAHRMVWSLVAVLAVLAVTRRWAWIRPLLRQPKRLGLIALCAATISVNWGVYIWGVNSGHVVETSLGYFINPLVSIALGVAVLRERLRPVQWTAVGVGAAAVVVLSLAYGRLPWIALVLAASFGTYSLVKKQVGLDGLESMAAETAVQFLPAAGFLVFLGVTGRSTFLSAGAGHTVLLMCSGAITALPLILFGAAAVRLPLSVVGMVQYLAPTFQFVLGLLVFREGMPPERWAGFALVWLALALLTWDALRTARRGRVALRKAEARARTRGATTSLNTEVTSASEAPEVTAQGQ</sequence>
<feature type="transmembrane region" description="Helical" evidence="9">
    <location>
        <begin position="142"/>
        <end position="160"/>
    </location>
</feature>
<dbReference type="NCBIfam" id="TIGR00688">
    <property type="entry name" value="rarD"/>
    <property type="match status" value="1"/>
</dbReference>
<feature type="transmembrane region" description="Helical" evidence="9">
    <location>
        <begin position="219"/>
        <end position="244"/>
    </location>
</feature>
<evidence type="ECO:0000313" key="12">
    <source>
        <dbReference type="Proteomes" id="UP001552479"/>
    </source>
</evidence>
<evidence type="ECO:0000256" key="4">
    <source>
        <dbReference type="ARBA" id="ARBA00022475"/>
    </source>
</evidence>
<dbReference type="Proteomes" id="UP001552479">
    <property type="component" value="Unassembled WGS sequence"/>
</dbReference>
<keyword evidence="12" id="KW-1185">Reference proteome</keyword>
<evidence type="ECO:0000259" key="10">
    <source>
        <dbReference type="Pfam" id="PF00892"/>
    </source>
</evidence>
<dbReference type="PANTHER" id="PTHR22911">
    <property type="entry name" value="ACYL-MALONYL CONDENSING ENZYME-RELATED"/>
    <property type="match status" value="1"/>
</dbReference>
<dbReference type="Pfam" id="PF00892">
    <property type="entry name" value="EamA"/>
    <property type="match status" value="1"/>
</dbReference>
<protein>
    <submittedName>
        <fullName evidence="11">EamA family transporter RarD</fullName>
    </submittedName>
</protein>
<feature type="transmembrane region" description="Helical" evidence="9">
    <location>
        <begin position="23"/>
        <end position="41"/>
    </location>
</feature>
<feature type="region of interest" description="Disordered" evidence="8">
    <location>
        <begin position="322"/>
        <end position="346"/>
    </location>
</feature>
<evidence type="ECO:0000256" key="2">
    <source>
        <dbReference type="ARBA" id="ARBA00007362"/>
    </source>
</evidence>
<feature type="transmembrane region" description="Helical" evidence="9">
    <location>
        <begin position="118"/>
        <end position="135"/>
    </location>
</feature>
<evidence type="ECO:0000256" key="6">
    <source>
        <dbReference type="ARBA" id="ARBA00022989"/>
    </source>
</evidence>
<organism evidence="11 12">
    <name type="scientific">Streptomyces roseoverticillatus</name>
    <dbReference type="NCBI Taxonomy" id="66429"/>
    <lineage>
        <taxon>Bacteria</taxon>
        <taxon>Bacillati</taxon>
        <taxon>Actinomycetota</taxon>
        <taxon>Actinomycetes</taxon>
        <taxon>Kitasatosporales</taxon>
        <taxon>Streptomycetaceae</taxon>
        <taxon>Streptomyces</taxon>
    </lineage>
</organism>
<keyword evidence="5 9" id="KW-0812">Transmembrane</keyword>
<keyword evidence="7 9" id="KW-0472">Membrane</keyword>
<name>A0ABV3IW25_9ACTN</name>
<evidence type="ECO:0000256" key="9">
    <source>
        <dbReference type="SAM" id="Phobius"/>
    </source>
</evidence>
<dbReference type="PANTHER" id="PTHR22911:SF137">
    <property type="entry name" value="SOLUTE CARRIER FAMILY 35 MEMBER G2-RELATED"/>
    <property type="match status" value="1"/>
</dbReference>
<keyword evidence="6 9" id="KW-1133">Transmembrane helix</keyword>
<feature type="compositionally biased region" description="Polar residues" evidence="8">
    <location>
        <begin position="327"/>
        <end position="336"/>
    </location>
</feature>
<feature type="transmembrane region" description="Helical" evidence="9">
    <location>
        <begin position="53"/>
        <end position="75"/>
    </location>
</feature>
<proteinExistence type="inferred from homology"/>
<gene>
    <name evidence="11" type="primary">rarD</name>
    <name evidence="11" type="ORF">AB0L03_17790</name>
</gene>
<feature type="transmembrane region" description="Helical" evidence="9">
    <location>
        <begin position="284"/>
        <end position="302"/>
    </location>
</feature>
<feature type="domain" description="EamA" evidence="10">
    <location>
        <begin position="22"/>
        <end position="158"/>
    </location>
</feature>
<keyword evidence="3" id="KW-0813">Transport</keyword>
<comment type="caution">
    <text evidence="11">The sequence shown here is derived from an EMBL/GenBank/DDBJ whole genome shotgun (WGS) entry which is preliminary data.</text>
</comment>
<dbReference type="InterPro" id="IPR037185">
    <property type="entry name" value="EmrE-like"/>
</dbReference>
<evidence type="ECO:0000256" key="8">
    <source>
        <dbReference type="SAM" id="MobiDB-lite"/>
    </source>
</evidence>
<accession>A0ABV3IW25</accession>
<comment type="subcellular location">
    <subcellularLocation>
        <location evidence="1">Cell membrane</location>
        <topology evidence="1">Multi-pass membrane protein</topology>
    </subcellularLocation>
</comment>
<keyword evidence="4" id="KW-1003">Cell membrane</keyword>
<dbReference type="InterPro" id="IPR004626">
    <property type="entry name" value="RarD"/>
</dbReference>
<comment type="similarity">
    <text evidence="2">Belongs to the EamA transporter family.</text>
</comment>
<dbReference type="InterPro" id="IPR000620">
    <property type="entry name" value="EamA_dom"/>
</dbReference>
<dbReference type="SUPFAM" id="SSF103481">
    <property type="entry name" value="Multidrug resistance efflux transporter EmrE"/>
    <property type="match status" value="2"/>
</dbReference>
<dbReference type="EMBL" id="JBFASG010000016">
    <property type="protein sequence ID" value="MEV4924670.1"/>
    <property type="molecule type" value="Genomic_DNA"/>
</dbReference>
<evidence type="ECO:0000256" key="7">
    <source>
        <dbReference type="ARBA" id="ARBA00023136"/>
    </source>
</evidence>
<evidence type="ECO:0000256" key="1">
    <source>
        <dbReference type="ARBA" id="ARBA00004651"/>
    </source>
</evidence>
<feature type="transmembrane region" description="Helical" evidence="9">
    <location>
        <begin position="87"/>
        <end position="106"/>
    </location>
</feature>
<evidence type="ECO:0000313" key="11">
    <source>
        <dbReference type="EMBL" id="MEV4924670.1"/>
    </source>
</evidence>
<dbReference type="RefSeq" id="WP_366088601.1">
    <property type="nucleotide sequence ID" value="NZ_JBFASG010000016.1"/>
</dbReference>
<reference evidence="11 12" key="1">
    <citation type="submission" date="2024-06" db="EMBL/GenBank/DDBJ databases">
        <title>The Natural Products Discovery Center: Release of the First 8490 Sequenced Strains for Exploring Actinobacteria Biosynthetic Diversity.</title>
        <authorList>
            <person name="Kalkreuter E."/>
            <person name="Kautsar S.A."/>
            <person name="Yang D."/>
            <person name="Bader C.D."/>
            <person name="Teijaro C.N."/>
            <person name="Fluegel L."/>
            <person name="Davis C.M."/>
            <person name="Simpson J.R."/>
            <person name="Lauterbach L."/>
            <person name="Steele A.D."/>
            <person name="Gui C."/>
            <person name="Meng S."/>
            <person name="Li G."/>
            <person name="Viehrig K."/>
            <person name="Ye F."/>
            <person name="Su P."/>
            <person name="Kiefer A.F."/>
            <person name="Nichols A."/>
            <person name="Cepeda A.J."/>
            <person name="Yan W."/>
            <person name="Fan B."/>
            <person name="Jiang Y."/>
            <person name="Adhikari A."/>
            <person name="Zheng C.-J."/>
            <person name="Schuster L."/>
            <person name="Cowan T.M."/>
            <person name="Smanski M.J."/>
            <person name="Chevrette M.G."/>
            <person name="De Carvalho L.P.S."/>
            <person name="Shen B."/>
        </authorList>
    </citation>
    <scope>NUCLEOTIDE SEQUENCE [LARGE SCALE GENOMIC DNA]</scope>
    <source>
        <strain evidence="11 12">NPDC053791</strain>
    </source>
</reference>
<feature type="transmembrane region" description="Helical" evidence="9">
    <location>
        <begin position="251"/>
        <end position="272"/>
    </location>
</feature>
<feature type="transmembrane region" description="Helical" evidence="9">
    <location>
        <begin position="193"/>
        <end position="213"/>
    </location>
</feature>